<dbReference type="SMART" id="SM00465">
    <property type="entry name" value="GIYc"/>
    <property type="match status" value="1"/>
</dbReference>
<dbReference type="InterPro" id="IPR035901">
    <property type="entry name" value="GIY-YIG_endonuc_sf"/>
</dbReference>
<dbReference type="GO" id="GO:0004519">
    <property type="term" value="F:endonuclease activity"/>
    <property type="evidence" value="ECO:0007669"/>
    <property type="project" value="UniProtKB-KW"/>
</dbReference>
<organism evidence="2">
    <name type="scientific">Gloeotilopsis planctonica</name>
    <dbReference type="NCBI Taxonomy" id="34157"/>
    <lineage>
        <taxon>Eukaryota</taxon>
        <taxon>Viridiplantae</taxon>
        <taxon>Chlorophyta</taxon>
        <taxon>core chlorophytes</taxon>
        <taxon>Ulvophyceae</taxon>
        <taxon>OUU clade</taxon>
        <taxon>Ulotrichales</taxon>
        <taxon>Ulotrichaceae</taxon>
        <taxon>Gloeotilopsis</taxon>
    </lineage>
</organism>
<gene>
    <name evidence="2" type="primary">orf128</name>
</gene>
<keyword evidence="2" id="KW-0934">Plastid</keyword>
<feature type="domain" description="GIY-YIG" evidence="1">
    <location>
        <begin position="12"/>
        <end position="105"/>
    </location>
</feature>
<name>A0A1B2RZA9_9CHLO</name>
<dbReference type="PROSITE" id="PS50164">
    <property type="entry name" value="GIY_YIG"/>
    <property type="match status" value="1"/>
</dbReference>
<reference evidence="2" key="1">
    <citation type="journal article" date="2016" name="Genome Biol. Evol.">
        <title>Mitochondrion-to-Chloroplast DNA Transfers and Intragenomic Proliferation of Chloroplast Group II Introns in Gloeotilopsis Green Algae (Ulotrichales, Ulvophyceae).</title>
        <authorList>
            <person name="Turmel M."/>
            <person name="Otis C."/>
            <person name="Lemieux C."/>
        </authorList>
    </citation>
    <scope>NUCLEOTIDE SEQUENCE</scope>
</reference>
<keyword evidence="2" id="KW-0255">Endonuclease</keyword>
<dbReference type="EMBL" id="KX306824">
    <property type="protein sequence ID" value="AOC61659.1"/>
    <property type="molecule type" value="Genomic_DNA"/>
</dbReference>
<keyword evidence="2" id="KW-0150">Chloroplast</keyword>
<evidence type="ECO:0000313" key="2">
    <source>
        <dbReference type="EMBL" id="AOC61659.1"/>
    </source>
</evidence>
<dbReference type="InterPro" id="IPR000305">
    <property type="entry name" value="GIY-YIG_endonuc"/>
</dbReference>
<keyword evidence="2" id="KW-0378">Hydrolase</keyword>
<dbReference type="SUPFAM" id="SSF82771">
    <property type="entry name" value="GIY-YIG endonuclease"/>
    <property type="match status" value="1"/>
</dbReference>
<dbReference type="AlphaFoldDB" id="A0A1B2RZA9"/>
<sequence length="128" mass="15049">MLGNHLNLFQFAKGGIYCICCCICCLKNNKKYIGSSASFLERAARHWSLRKTENHECLSLQQDFNIYGKKFFEFQILIFENNFKKRLELEKQLISQQLSNESYNSSFSKFEKKKPLGEQQIENNKFNG</sequence>
<keyword evidence="2" id="KW-0540">Nuclease</keyword>
<geneLocation type="chloroplast" evidence="2"/>
<dbReference type="Gene3D" id="3.40.1440.10">
    <property type="entry name" value="GIY-YIG endonuclease"/>
    <property type="match status" value="1"/>
</dbReference>
<dbReference type="Pfam" id="PF01541">
    <property type="entry name" value="GIY-YIG"/>
    <property type="match status" value="1"/>
</dbReference>
<accession>A0A1B2RZA9</accession>
<proteinExistence type="predicted"/>
<protein>
    <submittedName>
        <fullName evidence="2">Putative GIY-YIG homing endonuclease</fullName>
    </submittedName>
</protein>
<evidence type="ECO:0000259" key="1">
    <source>
        <dbReference type="PROSITE" id="PS50164"/>
    </source>
</evidence>